<evidence type="ECO:0000313" key="2">
    <source>
        <dbReference type="EMBL" id="TWD91506.1"/>
    </source>
</evidence>
<reference evidence="2 3" key="1">
    <citation type="submission" date="2019-06" db="EMBL/GenBank/DDBJ databases">
        <title>Sorghum-associated microbial communities from plants grown in Nebraska, USA.</title>
        <authorList>
            <person name="Schachtman D."/>
        </authorList>
    </citation>
    <scope>NUCLEOTIDE SEQUENCE [LARGE SCALE GENOMIC DNA]</scope>
    <source>
        <strain evidence="2 3">T529</strain>
    </source>
</reference>
<organism evidence="2 3">
    <name type="scientific">Variovorax beijingensis</name>
    <dbReference type="NCBI Taxonomy" id="2496117"/>
    <lineage>
        <taxon>Bacteria</taxon>
        <taxon>Pseudomonadati</taxon>
        <taxon>Pseudomonadota</taxon>
        <taxon>Betaproteobacteria</taxon>
        <taxon>Burkholderiales</taxon>
        <taxon>Comamonadaceae</taxon>
        <taxon>Variovorax</taxon>
    </lineage>
</organism>
<dbReference type="RefSeq" id="WP_261380225.1">
    <property type="nucleotide sequence ID" value="NZ_VIVL01000001.1"/>
</dbReference>
<sequence>MTTIKKPEPSIFRIQDWRGTLIAALVGLLIVMAVVMKWLVEFQVSAAQERRSLEALARRAEAHCFGLAMHRATQACLAQRAVQANLAK</sequence>
<keyword evidence="1" id="KW-1133">Transmembrane helix</keyword>
<dbReference type="AlphaFoldDB" id="A0A561CK03"/>
<accession>A0A561CK03</accession>
<comment type="caution">
    <text evidence="2">The sequence shown here is derived from an EMBL/GenBank/DDBJ whole genome shotgun (WGS) entry which is preliminary data.</text>
</comment>
<evidence type="ECO:0000313" key="3">
    <source>
        <dbReference type="Proteomes" id="UP000319722"/>
    </source>
</evidence>
<dbReference type="Proteomes" id="UP000319722">
    <property type="component" value="Unassembled WGS sequence"/>
</dbReference>
<evidence type="ECO:0008006" key="4">
    <source>
        <dbReference type="Google" id="ProtNLM"/>
    </source>
</evidence>
<feature type="transmembrane region" description="Helical" evidence="1">
    <location>
        <begin position="21"/>
        <end position="40"/>
    </location>
</feature>
<evidence type="ECO:0000256" key="1">
    <source>
        <dbReference type="SAM" id="Phobius"/>
    </source>
</evidence>
<dbReference type="EMBL" id="VIVL01000001">
    <property type="protein sequence ID" value="TWD91506.1"/>
    <property type="molecule type" value="Genomic_DNA"/>
</dbReference>
<protein>
    <recommendedName>
        <fullName evidence="4">General secretion pathway protein GspL</fullName>
    </recommendedName>
</protein>
<name>A0A561CK03_9BURK</name>
<keyword evidence="1" id="KW-0472">Membrane</keyword>
<gene>
    <name evidence="2" type="ORF">FB547_1011196</name>
</gene>
<keyword evidence="1" id="KW-0812">Transmembrane</keyword>
<proteinExistence type="predicted"/>